<dbReference type="GO" id="GO:0003677">
    <property type="term" value="F:DNA binding"/>
    <property type="evidence" value="ECO:0007669"/>
    <property type="project" value="UniProtKB-KW"/>
</dbReference>
<evidence type="ECO:0000313" key="2">
    <source>
        <dbReference type="Proteomes" id="UP001597052"/>
    </source>
</evidence>
<accession>A0ABD6DA48</accession>
<dbReference type="SUPFAM" id="SSF89447">
    <property type="entry name" value="AbrB/MazE/MraZ-like"/>
    <property type="match status" value="1"/>
</dbReference>
<organism evidence="1 2">
    <name type="scientific">Halohasta litorea</name>
    <dbReference type="NCBI Taxonomy" id="869891"/>
    <lineage>
        <taxon>Archaea</taxon>
        <taxon>Methanobacteriati</taxon>
        <taxon>Methanobacteriota</taxon>
        <taxon>Stenosarchaea group</taxon>
        <taxon>Halobacteria</taxon>
        <taxon>Halobacteriales</taxon>
        <taxon>Haloferacaceae</taxon>
        <taxon>Halohasta</taxon>
    </lineage>
</organism>
<keyword evidence="1" id="KW-0238">DNA-binding</keyword>
<proteinExistence type="predicted"/>
<sequence>MTNGSDEMAWSPMQFAAQLQEAGQEMTSQQMQAFTELMSTGTDSPSGLDPTGLASLGTGMAMFKTRVQSGGRISIPDTEREVLDIDEGDIVQAFVIPIEQPSSDSNE</sequence>
<reference evidence="1 2" key="1">
    <citation type="journal article" date="2019" name="Int. J. Syst. Evol. Microbiol.">
        <title>The Global Catalogue of Microorganisms (GCM) 10K type strain sequencing project: providing services to taxonomists for standard genome sequencing and annotation.</title>
        <authorList>
            <consortium name="The Broad Institute Genomics Platform"/>
            <consortium name="The Broad Institute Genome Sequencing Center for Infectious Disease"/>
            <person name="Wu L."/>
            <person name="Ma J."/>
        </authorList>
    </citation>
    <scope>NUCLEOTIDE SEQUENCE [LARGE SCALE GENOMIC DNA]</scope>
    <source>
        <strain evidence="1 2">CGMCC 1.10593</strain>
    </source>
</reference>
<comment type="caution">
    <text evidence="1">The sequence shown here is derived from an EMBL/GenBank/DDBJ whole genome shotgun (WGS) entry which is preliminary data.</text>
</comment>
<dbReference type="InterPro" id="IPR037914">
    <property type="entry name" value="SpoVT-AbrB_sf"/>
</dbReference>
<name>A0ABD6DA48_9EURY</name>
<protein>
    <submittedName>
        <fullName evidence="1">AbrB/MazE/SpoVT family DNA-binding domain-containing protein</fullName>
    </submittedName>
</protein>
<gene>
    <name evidence="1" type="ORF">ACFSBW_13565</name>
</gene>
<dbReference type="AlphaFoldDB" id="A0ABD6DA48"/>
<evidence type="ECO:0000313" key="1">
    <source>
        <dbReference type="EMBL" id="MFD1642898.1"/>
    </source>
</evidence>
<keyword evidence="2" id="KW-1185">Reference proteome</keyword>
<dbReference type="RefSeq" id="WP_256396571.1">
    <property type="nucleotide sequence ID" value="NZ_JANHDJ010000004.1"/>
</dbReference>
<dbReference type="Proteomes" id="UP001597052">
    <property type="component" value="Unassembled WGS sequence"/>
</dbReference>
<dbReference type="EMBL" id="JBHUDM010000004">
    <property type="protein sequence ID" value="MFD1642898.1"/>
    <property type="molecule type" value="Genomic_DNA"/>
</dbReference>